<dbReference type="PROSITE" id="PS51664">
    <property type="entry name" value="YCAO"/>
    <property type="match status" value="1"/>
</dbReference>
<proteinExistence type="predicted"/>
<dbReference type="EMBL" id="BMDD01000002">
    <property type="protein sequence ID" value="GGH77996.1"/>
    <property type="molecule type" value="Genomic_DNA"/>
</dbReference>
<accession>A0ABQ1ZS92</accession>
<dbReference type="Pfam" id="PF02624">
    <property type="entry name" value="YcaO"/>
    <property type="match status" value="1"/>
</dbReference>
<dbReference type="NCBIfam" id="TIGR03604">
    <property type="entry name" value="TOMM_cyclo_SagD"/>
    <property type="match status" value="1"/>
</dbReference>
<gene>
    <name evidence="2" type="ORF">GCM10007362_22590</name>
</gene>
<protein>
    <recommendedName>
        <fullName evidence="1">YcaO domain-containing protein</fullName>
    </recommendedName>
</protein>
<evidence type="ECO:0000313" key="3">
    <source>
        <dbReference type="Proteomes" id="UP000605427"/>
    </source>
</evidence>
<dbReference type="InterPro" id="IPR003776">
    <property type="entry name" value="YcaO-like_dom"/>
</dbReference>
<feature type="domain" description="YcaO" evidence="1">
    <location>
        <begin position="163"/>
        <end position="556"/>
    </location>
</feature>
<name>A0ABQ1ZS92_9BACL</name>
<dbReference type="Proteomes" id="UP000605427">
    <property type="component" value="Unassembled WGS sequence"/>
</dbReference>
<sequence length="556" mass="64196">MLKSPIFKQIRELVIAADQQSWEQNILPRLSDNTELPIEEFEEQNLSRLDLDLLNRFTRSAPEDTYVVYDRIRKSGEIRNLLDHSPADSRQLRIVGEENARLTFRQFRTRDFGAVVEALEPYHADLIHPLFGLFKGHYRGIADSMPLIAFDARLGTRSYDAYGRSSTYTESYYTGLLEALERFHGAAAPNTRYVRASEKELEEADREYVSMYRFRRYTESQTQMETFAFDAYSTDKSLKWRQAYDYGNRRNTLVPEQVAYFSGEHLERFDPEPRYLAETSNGTAIGSSWEEAVAASLLEVVERDSFLVHWYTRSQPLRIEGTDRLADEDIRLMLAYLEMLDYQTNIFDITLESGIPAYWVLLEYVGEDPDSLAFYTAAGANPNPISAIRSALVEASTSIKVFKSYMYDKYTPFELEELKSDYSKVSRLEDHLYLYSSVSMKPHLEFALQTDRVEPIEKNIARRSMPADPMAREELLDRLLKPLLQYHPDIYISDLSHSFLTDMGLSCTKIHVPSLQNIGFGMQYQNINRERLEQAIRLNGLDGSSAASQEVPHPFP</sequence>
<dbReference type="PANTHER" id="PTHR37809">
    <property type="entry name" value="RIBOSOMAL PROTEIN S12 METHYLTHIOTRANSFERASE ACCESSORY FACTOR YCAO"/>
    <property type="match status" value="1"/>
</dbReference>
<evidence type="ECO:0000259" key="1">
    <source>
        <dbReference type="PROSITE" id="PS51664"/>
    </source>
</evidence>
<reference evidence="3" key="1">
    <citation type="journal article" date="2019" name="Int. J. Syst. Evol. Microbiol.">
        <title>The Global Catalogue of Microorganisms (GCM) 10K type strain sequencing project: providing services to taxonomists for standard genome sequencing and annotation.</title>
        <authorList>
            <consortium name="The Broad Institute Genomics Platform"/>
            <consortium name="The Broad Institute Genome Sequencing Center for Infectious Disease"/>
            <person name="Wu L."/>
            <person name="Ma J."/>
        </authorList>
    </citation>
    <scope>NUCLEOTIDE SEQUENCE [LARGE SCALE GENOMIC DNA]</scope>
    <source>
        <strain evidence="3">CCM 8702</strain>
    </source>
</reference>
<dbReference type="Gene3D" id="3.30.1330.230">
    <property type="match status" value="1"/>
</dbReference>
<dbReference type="InterPro" id="IPR027624">
    <property type="entry name" value="TOMM_cyclo_SagD"/>
</dbReference>
<keyword evidence="3" id="KW-1185">Reference proteome</keyword>
<comment type="caution">
    <text evidence="2">The sequence shown here is derived from an EMBL/GenBank/DDBJ whole genome shotgun (WGS) entry which is preliminary data.</text>
</comment>
<organism evidence="2 3">
    <name type="scientific">Saccharibacillus endophyticus</name>
    <dbReference type="NCBI Taxonomy" id="2060666"/>
    <lineage>
        <taxon>Bacteria</taxon>
        <taxon>Bacillati</taxon>
        <taxon>Bacillota</taxon>
        <taxon>Bacilli</taxon>
        <taxon>Bacillales</taxon>
        <taxon>Paenibacillaceae</taxon>
        <taxon>Saccharibacillus</taxon>
    </lineage>
</organism>
<evidence type="ECO:0000313" key="2">
    <source>
        <dbReference type="EMBL" id="GGH77996.1"/>
    </source>
</evidence>
<dbReference type="PANTHER" id="PTHR37809:SF1">
    <property type="entry name" value="RIBOSOMAL PROTEIN S12 METHYLTHIOTRANSFERASE ACCESSORY FACTOR YCAO"/>
    <property type="match status" value="1"/>
</dbReference>